<dbReference type="Proteomes" id="UP000252731">
    <property type="component" value="Unassembled WGS sequence"/>
</dbReference>
<proteinExistence type="predicted"/>
<keyword evidence="1" id="KW-0472">Membrane</keyword>
<dbReference type="EMBL" id="QNSF01000005">
    <property type="protein sequence ID" value="RBP93962.1"/>
    <property type="molecule type" value="Genomic_DNA"/>
</dbReference>
<keyword evidence="1" id="KW-0812">Transmembrane</keyword>
<feature type="domain" description="LiaI-LiaF-like transmembrane region" evidence="2">
    <location>
        <begin position="12"/>
        <end position="53"/>
    </location>
</feature>
<organism evidence="3 4">
    <name type="scientific">Cytobacillus firmus</name>
    <name type="common">Bacillus firmus</name>
    <dbReference type="NCBI Taxonomy" id="1399"/>
    <lineage>
        <taxon>Bacteria</taxon>
        <taxon>Bacillati</taxon>
        <taxon>Bacillota</taxon>
        <taxon>Bacilli</taxon>
        <taxon>Bacillales</taxon>
        <taxon>Bacillaceae</taxon>
        <taxon>Cytobacillus</taxon>
    </lineage>
</organism>
<keyword evidence="1" id="KW-1133">Transmembrane helix</keyword>
<evidence type="ECO:0000313" key="4">
    <source>
        <dbReference type="Proteomes" id="UP000252731"/>
    </source>
</evidence>
<gene>
    <name evidence="3" type="ORF">DFO70_105200</name>
</gene>
<feature type="transmembrane region" description="Helical" evidence="1">
    <location>
        <begin position="12"/>
        <end position="32"/>
    </location>
</feature>
<evidence type="ECO:0000256" key="1">
    <source>
        <dbReference type="SAM" id="Phobius"/>
    </source>
</evidence>
<feature type="transmembrane region" description="Helical" evidence="1">
    <location>
        <begin position="111"/>
        <end position="129"/>
    </location>
</feature>
<dbReference type="STRING" id="1399.VL14_17440"/>
<dbReference type="InterPro" id="IPR043726">
    <property type="entry name" value="LiaI-LiaF-like_TM1"/>
</dbReference>
<evidence type="ECO:0000259" key="2">
    <source>
        <dbReference type="Pfam" id="PF18917"/>
    </source>
</evidence>
<keyword evidence="4" id="KW-1185">Reference proteome</keyword>
<feature type="transmembrane region" description="Helical" evidence="1">
    <location>
        <begin position="38"/>
        <end position="57"/>
    </location>
</feature>
<accession>A0A366JY32</accession>
<reference evidence="3 4" key="1">
    <citation type="submission" date="2018-06" db="EMBL/GenBank/DDBJ databases">
        <title>Freshwater and sediment microbial communities from various areas in North America, analyzing microbe dynamics in response to fracking.</title>
        <authorList>
            <person name="Lamendella R."/>
        </authorList>
    </citation>
    <scope>NUCLEOTIDE SEQUENCE [LARGE SCALE GENOMIC DNA]</scope>
    <source>
        <strain evidence="3 4">14_TX</strain>
    </source>
</reference>
<feature type="transmembrane region" description="Helical" evidence="1">
    <location>
        <begin position="64"/>
        <end position="80"/>
    </location>
</feature>
<sequence length="167" mass="18966">MEVVFFMKNQRIFPGIILLGFGAYFFLQQSGFTALQPFYSWPTLLIIVGAAFLIQGYGARDYDSILPGVILTGFGLHFHVVNRLEIWPDHIGTFILIIALGFLLRHQKTGAGLFQGILFLILAALLLFYDRVAEWMGLLENGVADVWQLWPILLMLIGLYFLLVKKK</sequence>
<protein>
    <recommendedName>
        <fullName evidence="2">LiaI-LiaF-like transmembrane region domain-containing protein</fullName>
    </recommendedName>
</protein>
<dbReference type="AlphaFoldDB" id="A0A366JY32"/>
<comment type="caution">
    <text evidence="3">The sequence shown here is derived from an EMBL/GenBank/DDBJ whole genome shotgun (WGS) entry which is preliminary data.</text>
</comment>
<feature type="transmembrane region" description="Helical" evidence="1">
    <location>
        <begin position="86"/>
        <end position="104"/>
    </location>
</feature>
<evidence type="ECO:0000313" key="3">
    <source>
        <dbReference type="EMBL" id="RBP93962.1"/>
    </source>
</evidence>
<feature type="transmembrane region" description="Helical" evidence="1">
    <location>
        <begin position="149"/>
        <end position="164"/>
    </location>
</feature>
<name>A0A366JY32_CYTFI</name>
<dbReference type="Pfam" id="PF18917">
    <property type="entry name" value="LiaI-LiaF-like_TM1"/>
    <property type="match status" value="1"/>
</dbReference>